<keyword evidence="1" id="KW-0969">Cilium</keyword>
<dbReference type="PANTHER" id="PTHR42792:SF1">
    <property type="entry name" value="FLAGELLAR HOOK-ASSOCIATED PROTEIN 3"/>
    <property type="match status" value="1"/>
</dbReference>
<comment type="caution">
    <text evidence="1">The sequence shown here is derived from an EMBL/GenBank/DDBJ whole genome shotgun (WGS) entry which is preliminary data.</text>
</comment>
<dbReference type="PANTHER" id="PTHR42792">
    <property type="entry name" value="FLAGELLIN"/>
    <property type="match status" value="1"/>
</dbReference>
<evidence type="ECO:0000313" key="2">
    <source>
        <dbReference type="Proteomes" id="UP000245890"/>
    </source>
</evidence>
<dbReference type="Proteomes" id="UP000245890">
    <property type="component" value="Unassembled WGS sequence"/>
</dbReference>
<dbReference type="EMBL" id="QENQ01000001">
    <property type="protein sequence ID" value="PVX30261.1"/>
    <property type="molecule type" value="Genomic_DNA"/>
</dbReference>
<protein>
    <submittedName>
        <fullName evidence="1">Flagellin</fullName>
    </submittedName>
</protein>
<organism evidence="1 2">
    <name type="scientific">Sphingomonas pokkalii</name>
    <dbReference type="NCBI Taxonomy" id="2175090"/>
    <lineage>
        <taxon>Bacteria</taxon>
        <taxon>Pseudomonadati</taxon>
        <taxon>Pseudomonadota</taxon>
        <taxon>Alphaproteobacteria</taxon>
        <taxon>Sphingomonadales</taxon>
        <taxon>Sphingomonadaceae</taxon>
        <taxon>Sphingomonas</taxon>
    </lineage>
</organism>
<name>A0A2U0SG30_9SPHN</name>
<dbReference type="SUPFAM" id="SSF64518">
    <property type="entry name" value="Phase 1 flagellin"/>
    <property type="match status" value="1"/>
</dbReference>
<keyword evidence="2" id="KW-1185">Reference proteome</keyword>
<keyword evidence="1" id="KW-0282">Flagellum</keyword>
<accession>A0A2U0SG30</accession>
<sequence>MASAIQTAQEKLAITQKRLSTGKKAADFASLGTETVRNLSAHTMLEQQKAQATVSKRVGTTMSLYQGHIEGIDSSTRNLRQQILTALGTGQSAGLQEAIESSFQQMRASLNASEGGMPLFAGSQTSQMPFSVATLADAATVPADQAFHDDNVLATARVADGVDLTYGINASSIGQGLYEAFRTLAQVGQIGNTLTDAQKTALQDGAAKLASGLTTLGQVNADNGRKQNQVDDLASRGEDRALLLQQVIQDNEDADLGQVAVDLAQQKTVLEASYSVFSQLSSLSLVKYL</sequence>
<dbReference type="GO" id="GO:0009288">
    <property type="term" value="C:bacterial-type flagellum"/>
    <property type="evidence" value="ECO:0007669"/>
    <property type="project" value="InterPro"/>
</dbReference>
<dbReference type="GO" id="GO:0005198">
    <property type="term" value="F:structural molecule activity"/>
    <property type="evidence" value="ECO:0007669"/>
    <property type="project" value="InterPro"/>
</dbReference>
<gene>
    <name evidence="1" type="ORF">DD559_13720</name>
</gene>
<keyword evidence="1" id="KW-0966">Cell projection</keyword>
<dbReference type="Gene3D" id="1.20.1330.10">
    <property type="entry name" value="f41 fragment of flagellin, N-terminal domain"/>
    <property type="match status" value="1"/>
</dbReference>
<dbReference type="OrthoDB" id="7432056at2"/>
<reference evidence="1 2" key="1">
    <citation type="submission" date="2018-05" db="EMBL/GenBank/DDBJ databases">
        <title>Description of Sphingomonas pokkalii sp nov, isolated from the rhizosphere of saline tolerant pokkali rice and its draft genome analysis.</title>
        <authorList>
            <person name="Menon R."/>
            <person name="Kumari S."/>
            <person name="Rameshkumar N."/>
        </authorList>
    </citation>
    <scope>NUCLEOTIDE SEQUENCE [LARGE SCALE GENOMIC DNA]</scope>
    <source>
        <strain evidence="1 2">L3B27</strain>
    </source>
</reference>
<evidence type="ECO:0000313" key="1">
    <source>
        <dbReference type="EMBL" id="PVX30261.1"/>
    </source>
</evidence>
<proteinExistence type="predicted"/>
<dbReference type="AlphaFoldDB" id="A0A2U0SG30"/>
<dbReference type="InterPro" id="IPR001492">
    <property type="entry name" value="Flagellin"/>
</dbReference>